<sequence>MVAAETAKQLESLPQEVYTARALDELRAMSKSRFLTDLQVPDCQFFIQNYTAQCFLKFRWMKIPRSVGVRVSFNINRIQLKFVLLFDDEEMFEHKIDLAKICTPLPGLLKQIEICGQAYYVDIDAKPPGLSFDICFVIKIGDFFHLRLNCIHLSKDGKFSHHAKYEPEDEGIFMLSIEDGNVKFKLNNPIPKEVMDQIEREWKEFEKKAVLTAGVAGMGIGIVGDKIGQDVTQGINTVGNELNKFGKDVEKGFNKFGKDVEKGVNQLGKDIEKGVNKVGKDIEKGVLDAGKQIKDTFNDIGSKLASIFG</sequence>
<evidence type="ECO:0000313" key="1">
    <source>
        <dbReference type="EMBL" id="WXI02762.1"/>
    </source>
</evidence>
<proteinExistence type="evidence at transcript level"/>
<organism evidence="1">
    <name type="scientific">Oncocephalus sp</name>
    <dbReference type="NCBI Taxonomy" id="2944721"/>
    <lineage>
        <taxon>Eukaryota</taxon>
        <taxon>Metazoa</taxon>
        <taxon>Ecdysozoa</taxon>
        <taxon>Arthropoda</taxon>
        <taxon>Hexapoda</taxon>
        <taxon>Insecta</taxon>
        <taxon>Pterygota</taxon>
        <taxon>Neoptera</taxon>
        <taxon>Paraneoptera</taxon>
        <taxon>Hemiptera</taxon>
        <taxon>Heteroptera</taxon>
        <taxon>Panheteroptera</taxon>
        <taxon>Cimicomorpha</taxon>
        <taxon>Reduviidae</taxon>
        <taxon>Stenopodainae</taxon>
        <taxon>Oncocephalus</taxon>
    </lineage>
</organism>
<reference evidence="1" key="1">
    <citation type="submission" date="2024-03" db="EMBL/GenBank/DDBJ databases">
        <title>Venom adaptation and exaptation during the trophic switch to blood-feeding by kissing bugs (Reduviidae: Triatominae).</title>
        <authorList>
            <person name="Zdenek C.N."/>
            <person name="Cardoso F.C."/>
            <person name="Robinson S.D."/>
            <person name="Mercedes R.S."/>
            <person name="Raidjoe E.R."/>
            <person name="Hernandez-Vargas M.J."/>
            <person name="Jin J."/>
            <person name="Corzo G."/>
            <person name="Vetter I."/>
            <person name="King G.F."/>
            <person name="Fry B.G."/>
            <person name="Walker A."/>
        </authorList>
    </citation>
    <scope>NUCLEOTIDE SEQUENCE</scope>
</reference>
<dbReference type="AlphaFoldDB" id="A0AB38ZES3"/>
<protein>
    <submittedName>
        <fullName evidence="1">Heteropteran venom family 2 protein 11</fullName>
    </submittedName>
</protein>
<name>A0AB38ZES3_9HEMI</name>
<accession>A0AB38ZES3</accession>
<dbReference type="EMBL" id="PP517512">
    <property type="protein sequence ID" value="WXI02762.1"/>
    <property type="molecule type" value="mRNA"/>
</dbReference>
<dbReference type="Gene3D" id="1.20.120.20">
    <property type="entry name" value="Apolipoprotein"/>
    <property type="match status" value="1"/>
</dbReference>